<sequence>MKLEEMSSFFNNRAEDYEQHMMDNVEGANRFYIETAKLIPKVDELNLLDLGCGTGLELDEIFKINPTVKVTGIDLSKDMLEKIKEKHSDKLNQINLIVDNYFDYDIGVCVFDGVVSVETLHHFTHEEKVGLYKKIFKSLKENGFYIETDYIAPNQEYEDYHFRENERIRLELEITDGFYHYDTPCTVENQIQMLYKAGFKSVEKVWQHECTVILLAKK</sequence>
<dbReference type="InterPro" id="IPR029063">
    <property type="entry name" value="SAM-dependent_MTases_sf"/>
</dbReference>
<dbReference type="STRING" id="1121291.SAMN02745134_01524"/>
<dbReference type="InterPro" id="IPR016461">
    <property type="entry name" value="COMT-like"/>
</dbReference>
<keyword evidence="4" id="KW-1185">Reference proteome</keyword>
<reference evidence="3 4" key="1">
    <citation type="submission" date="2017-04" db="EMBL/GenBank/DDBJ databases">
        <authorList>
            <person name="Afonso C.L."/>
            <person name="Miller P.J."/>
            <person name="Scott M.A."/>
            <person name="Spackman E."/>
            <person name="Goraichik I."/>
            <person name="Dimitrov K.M."/>
            <person name="Suarez D.L."/>
            <person name="Swayne D.E."/>
        </authorList>
    </citation>
    <scope>NUCLEOTIDE SEQUENCE [LARGE SCALE GENOMIC DNA]</scope>
    <source>
        <strain evidence="3 4">DSM 12555</strain>
    </source>
</reference>
<dbReference type="PANTHER" id="PTHR43861">
    <property type="entry name" value="TRANS-ACONITATE 2-METHYLTRANSFERASE-RELATED"/>
    <property type="match status" value="1"/>
</dbReference>
<dbReference type="PROSITE" id="PS51683">
    <property type="entry name" value="SAM_OMT_II"/>
    <property type="match status" value="1"/>
</dbReference>
<dbReference type="AlphaFoldDB" id="A0A1W1XDN1"/>
<dbReference type="EMBL" id="FWXH01000003">
    <property type="protein sequence ID" value="SMC22046.1"/>
    <property type="molecule type" value="Genomic_DNA"/>
</dbReference>
<dbReference type="GO" id="GO:0032259">
    <property type="term" value="P:methylation"/>
    <property type="evidence" value="ECO:0007669"/>
    <property type="project" value="UniProtKB-KW"/>
</dbReference>
<dbReference type="Gene3D" id="3.40.50.150">
    <property type="entry name" value="Vaccinia Virus protein VP39"/>
    <property type="match status" value="1"/>
</dbReference>
<dbReference type="RefSeq" id="WP_084115002.1">
    <property type="nucleotide sequence ID" value="NZ_FWXH01000003.1"/>
</dbReference>
<keyword evidence="1 3" id="KW-0808">Transferase</keyword>
<feature type="domain" description="Methyltransferase" evidence="2">
    <location>
        <begin position="48"/>
        <end position="143"/>
    </location>
</feature>
<dbReference type="SUPFAM" id="SSF53335">
    <property type="entry name" value="S-adenosyl-L-methionine-dependent methyltransferases"/>
    <property type="match status" value="1"/>
</dbReference>
<evidence type="ECO:0000313" key="3">
    <source>
        <dbReference type="EMBL" id="SMC22046.1"/>
    </source>
</evidence>
<gene>
    <name evidence="3" type="ORF">SAMN02745134_01524</name>
</gene>
<dbReference type="CDD" id="cd02440">
    <property type="entry name" value="AdoMet_MTases"/>
    <property type="match status" value="1"/>
</dbReference>
<name>A0A1W1XDN1_9CLOT</name>
<dbReference type="OrthoDB" id="465705at2"/>
<proteinExistence type="predicted"/>
<organism evidence="3 4">
    <name type="scientific">Clostridium acidisoli DSM 12555</name>
    <dbReference type="NCBI Taxonomy" id="1121291"/>
    <lineage>
        <taxon>Bacteria</taxon>
        <taxon>Bacillati</taxon>
        <taxon>Bacillota</taxon>
        <taxon>Clostridia</taxon>
        <taxon>Eubacteriales</taxon>
        <taxon>Clostridiaceae</taxon>
        <taxon>Clostridium</taxon>
    </lineage>
</organism>
<evidence type="ECO:0000259" key="2">
    <source>
        <dbReference type="Pfam" id="PF13649"/>
    </source>
</evidence>
<keyword evidence="3" id="KW-0489">Methyltransferase</keyword>
<protein>
    <submittedName>
        <fullName evidence="3">tRNA (Cmo5U34)-methyltransferase</fullName>
    </submittedName>
</protein>
<evidence type="ECO:0000313" key="4">
    <source>
        <dbReference type="Proteomes" id="UP000192468"/>
    </source>
</evidence>
<dbReference type="GO" id="GO:0008168">
    <property type="term" value="F:methyltransferase activity"/>
    <property type="evidence" value="ECO:0007669"/>
    <property type="project" value="UniProtKB-KW"/>
</dbReference>
<dbReference type="Pfam" id="PF13649">
    <property type="entry name" value="Methyltransf_25"/>
    <property type="match status" value="1"/>
</dbReference>
<dbReference type="InterPro" id="IPR041698">
    <property type="entry name" value="Methyltransf_25"/>
</dbReference>
<dbReference type="Proteomes" id="UP000192468">
    <property type="component" value="Unassembled WGS sequence"/>
</dbReference>
<evidence type="ECO:0000256" key="1">
    <source>
        <dbReference type="ARBA" id="ARBA00022679"/>
    </source>
</evidence>
<accession>A0A1W1XDN1</accession>